<feature type="region of interest" description="Disordered" evidence="2">
    <location>
        <begin position="1"/>
        <end position="42"/>
    </location>
</feature>
<evidence type="ECO:0000313" key="3">
    <source>
        <dbReference type="EMBL" id="KAK7459467.1"/>
    </source>
</evidence>
<feature type="coiled-coil region" evidence="1">
    <location>
        <begin position="92"/>
        <end position="137"/>
    </location>
</feature>
<feature type="compositionally biased region" description="Basic and acidic residues" evidence="2">
    <location>
        <begin position="263"/>
        <end position="274"/>
    </location>
</feature>
<proteinExistence type="predicted"/>
<organism evidence="3 4">
    <name type="scientific">Marasmiellus scandens</name>
    <dbReference type="NCBI Taxonomy" id="2682957"/>
    <lineage>
        <taxon>Eukaryota</taxon>
        <taxon>Fungi</taxon>
        <taxon>Dikarya</taxon>
        <taxon>Basidiomycota</taxon>
        <taxon>Agaricomycotina</taxon>
        <taxon>Agaricomycetes</taxon>
        <taxon>Agaricomycetidae</taxon>
        <taxon>Agaricales</taxon>
        <taxon>Marasmiineae</taxon>
        <taxon>Omphalotaceae</taxon>
        <taxon>Marasmiellus</taxon>
    </lineage>
</organism>
<feature type="region of interest" description="Disordered" evidence="2">
    <location>
        <begin position="336"/>
        <end position="358"/>
    </location>
</feature>
<reference evidence="3 4" key="1">
    <citation type="submission" date="2024-01" db="EMBL/GenBank/DDBJ databases">
        <title>A draft genome for the cacao thread blight pathogen Marasmiellus scandens.</title>
        <authorList>
            <person name="Baruah I.K."/>
            <person name="Leung J."/>
            <person name="Bukari Y."/>
            <person name="Amoako-Attah I."/>
            <person name="Meinhardt L.W."/>
            <person name="Bailey B.A."/>
            <person name="Cohen S.P."/>
        </authorList>
    </citation>
    <scope>NUCLEOTIDE SEQUENCE [LARGE SCALE GENOMIC DNA]</scope>
    <source>
        <strain evidence="3 4">GH-19</strain>
    </source>
</reference>
<evidence type="ECO:0000256" key="1">
    <source>
        <dbReference type="SAM" id="Coils"/>
    </source>
</evidence>
<feature type="region of interest" description="Disordered" evidence="2">
    <location>
        <begin position="263"/>
        <end position="298"/>
    </location>
</feature>
<dbReference type="Proteomes" id="UP001498398">
    <property type="component" value="Unassembled WGS sequence"/>
</dbReference>
<accession>A0ABR1JDT7</accession>
<sequence length="358" mass="40367">MDPPVAMNVDQSVGRESSPNDSSELPPAQVDGSTLQLSDNPRRRTRALVLEVPTVSSPQTLSNDMEVDFTNTRQTKRKRVSLGGTQSELGLVNRLEVEVAELKQAKANLEIEIDDVNYQLKTEISDLKRANKSLREETINLRAVDVSLVDNIDHSSLTLRESEKLMPLIAKLHNYVKRLEDPSRYVAADFEPSNETEQSLLAQINQLKILHNTALNQQSAFLASMQRAQGEKEAFHKQTVSLQEANTQVQDDLRKLQHRIETLQKSQDESDTQGHTKKGLSPEFRSISAQTDGGDTVTELGNLRENMSRIKTELEQAKQEADSFQKARDRLAAVLKAKREEHEKEKEQHDLKLQQSAE</sequence>
<name>A0ABR1JDT7_9AGAR</name>
<evidence type="ECO:0000313" key="4">
    <source>
        <dbReference type="Proteomes" id="UP001498398"/>
    </source>
</evidence>
<dbReference type="EMBL" id="JBANRG010000016">
    <property type="protein sequence ID" value="KAK7459467.1"/>
    <property type="molecule type" value="Genomic_DNA"/>
</dbReference>
<keyword evidence="1" id="KW-0175">Coiled coil</keyword>
<keyword evidence="4" id="KW-1185">Reference proteome</keyword>
<feature type="compositionally biased region" description="Basic and acidic residues" evidence="2">
    <location>
        <begin position="336"/>
        <end position="352"/>
    </location>
</feature>
<feature type="compositionally biased region" description="Polar residues" evidence="2">
    <location>
        <begin position="9"/>
        <end position="23"/>
    </location>
</feature>
<evidence type="ECO:0000256" key="2">
    <source>
        <dbReference type="SAM" id="MobiDB-lite"/>
    </source>
</evidence>
<gene>
    <name evidence="3" type="ORF">VKT23_009450</name>
</gene>
<protein>
    <submittedName>
        <fullName evidence="3">Uncharacterized protein</fullName>
    </submittedName>
</protein>
<comment type="caution">
    <text evidence="3">The sequence shown here is derived from an EMBL/GenBank/DDBJ whole genome shotgun (WGS) entry which is preliminary data.</text>
</comment>